<dbReference type="Proteomes" id="UP001602370">
    <property type="component" value="Unassembled WGS sequence"/>
</dbReference>
<accession>A0ABW6Y327</accession>
<keyword evidence="3" id="KW-0234">DNA repair</keyword>
<dbReference type="RefSeq" id="WP_388312066.1">
    <property type="nucleotide sequence ID" value="NZ_JBIBDZ010000019.1"/>
</dbReference>
<keyword evidence="2 3" id="KW-0233">DNA recombination</keyword>
<dbReference type="EMBL" id="JBIBDZ010000019">
    <property type="protein sequence ID" value="MFF5924196.1"/>
    <property type="molecule type" value="Genomic_DNA"/>
</dbReference>
<protein>
    <recommendedName>
        <fullName evidence="3">Non-homologous end joining protein Ku</fullName>
    </recommendedName>
</protein>
<comment type="similarity">
    <text evidence="3">Belongs to the prokaryotic Ku family.</text>
</comment>
<gene>
    <name evidence="3" type="primary">ku</name>
    <name evidence="6" type="ORF">ACFY8C_38610</name>
</gene>
<evidence type="ECO:0000313" key="7">
    <source>
        <dbReference type="Proteomes" id="UP001602370"/>
    </source>
</evidence>
<evidence type="ECO:0000256" key="1">
    <source>
        <dbReference type="ARBA" id="ARBA00023125"/>
    </source>
</evidence>
<feature type="compositionally biased region" description="Basic and acidic residues" evidence="4">
    <location>
        <begin position="254"/>
        <end position="264"/>
    </location>
</feature>
<evidence type="ECO:0000313" key="6">
    <source>
        <dbReference type="EMBL" id="MFF5924196.1"/>
    </source>
</evidence>
<evidence type="ECO:0000256" key="4">
    <source>
        <dbReference type="SAM" id="MobiDB-lite"/>
    </source>
</evidence>
<evidence type="ECO:0000256" key="2">
    <source>
        <dbReference type="ARBA" id="ARBA00023172"/>
    </source>
</evidence>
<comment type="caution">
    <text evidence="6">The sequence shown here is derived from an EMBL/GenBank/DDBJ whole genome shotgun (WGS) entry which is preliminary data.</text>
</comment>
<dbReference type="PIRSF" id="PIRSF006493">
    <property type="entry name" value="Prok_Ku"/>
    <property type="match status" value="1"/>
</dbReference>
<evidence type="ECO:0000259" key="5">
    <source>
        <dbReference type="SMART" id="SM00559"/>
    </source>
</evidence>
<dbReference type="HAMAP" id="MF_01875">
    <property type="entry name" value="Prokaryotic_Ku"/>
    <property type="match status" value="1"/>
</dbReference>
<dbReference type="PANTHER" id="PTHR41251">
    <property type="entry name" value="NON-HOMOLOGOUS END JOINING PROTEIN KU"/>
    <property type="match status" value="1"/>
</dbReference>
<organism evidence="6 7">
    <name type="scientific">Streptomyces flavochromogenes</name>
    <dbReference type="NCBI Taxonomy" id="68199"/>
    <lineage>
        <taxon>Bacteria</taxon>
        <taxon>Bacillati</taxon>
        <taxon>Actinomycetota</taxon>
        <taxon>Actinomycetes</taxon>
        <taxon>Kitasatosporales</taxon>
        <taxon>Streptomycetaceae</taxon>
        <taxon>Streptomyces</taxon>
    </lineage>
</organism>
<name>A0ABW6Y327_9ACTN</name>
<dbReference type="Pfam" id="PF02735">
    <property type="entry name" value="Ku"/>
    <property type="match status" value="1"/>
</dbReference>
<sequence>MPRPLWSGAVSFGLVTVPIKLENATERHDVSLRQVHMEDGGRIRYRKTCEIDGQVLTEDEIGKGYEISKDHVIPITDEDLAEMPLPTAKAIEIVAFIDRSAVDAVQYGAGSYYLTADGPVAAKPYVLLRKALERNEKVAVAKFALRGRERLGLLRPLGDALLLSGLHWGDEIRSSEEITPPETELTADEIEGALELMETMTIGSLADLDVTDQYTEALHEVIEAKAEHRAPKPAEGEEKAPAPVVDLMAALEKSVADARERRGESAGGGEATVHEMQAKPKKKTAAKKATAKKTAAKKTTRRKTA</sequence>
<dbReference type="NCBIfam" id="TIGR02772">
    <property type="entry name" value="Ku_bact"/>
    <property type="match status" value="1"/>
</dbReference>
<dbReference type="InterPro" id="IPR006164">
    <property type="entry name" value="DNA_bd_Ku70/Ku80"/>
</dbReference>
<dbReference type="SUPFAM" id="SSF100939">
    <property type="entry name" value="SPOC domain-like"/>
    <property type="match status" value="1"/>
</dbReference>
<proteinExistence type="inferred from homology"/>
<dbReference type="SMART" id="SM00559">
    <property type="entry name" value="Ku78"/>
    <property type="match status" value="1"/>
</dbReference>
<comment type="function">
    <text evidence="3">With LigD forms a non-homologous end joining (NHEJ) DNA repair enzyme, which repairs dsDNA breaks with reduced fidelity. Binds linear dsDNA with 5'- and 3'- overhangs but not closed circular dsDNA nor ssDNA. Recruits and stimulates the ligase activity of LigD.</text>
</comment>
<dbReference type="InterPro" id="IPR009187">
    <property type="entry name" value="Prok_Ku"/>
</dbReference>
<keyword evidence="7" id="KW-1185">Reference proteome</keyword>
<feature type="compositionally biased region" description="Basic residues" evidence="4">
    <location>
        <begin position="279"/>
        <end position="305"/>
    </location>
</feature>
<evidence type="ECO:0000256" key="3">
    <source>
        <dbReference type="HAMAP-Rule" id="MF_01875"/>
    </source>
</evidence>
<dbReference type="PANTHER" id="PTHR41251:SF1">
    <property type="entry name" value="NON-HOMOLOGOUS END JOINING PROTEIN KU"/>
    <property type="match status" value="1"/>
</dbReference>
<reference evidence="6 7" key="1">
    <citation type="submission" date="2024-10" db="EMBL/GenBank/DDBJ databases">
        <title>The Natural Products Discovery Center: Release of the First 8490 Sequenced Strains for Exploring Actinobacteria Biosynthetic Diversity.</title>
        <authorList>
            <person name="Kalkreuter E."/>
            <person name="Kautsar S.A."/>
            <person name="Yang D."/>
            <person name="Bader C.D."/>
            <person name="Teijaro C.N."/>
            <person name="Fluegel L."/>
            <person name="Davis C.M."/>
            <person name="Simpson J.R."/>
            <person name="Lauterbach L."/>
            <person name="Steele A.D."/>
            <person name="Gui C."/>
            <person name="Meng S."/>
            <person name="Li G."/>
            <person name="Viehrig K."/>
            <person name="Ye F."/>
            <person name="Su P."/>
            <person name="Kiefer A.F."/>
            <person name="Nichols A."/>
            <person name="Cepeda A.J."/>
            <person name="Yan W."/>
            <person name="Fan B."/>
            <person name="Jiang Y."/>
            <person name="Adhikari A."/>
            <person name="Zheng C.-J."/>
            <person name="Schuster L."/>
            <person name="Cowan T.M."/>
            <person name="Smanski M.J."/>
            <person name="Chevrette M.G."/>
            <person name="De Carvalho L.P.S."/>
            <person name="Shen B."/>
        </authorList>
    </citation>
    <scope>NUCLEOTIDE SEQUENCE [LARGE SCALE GENOMIC DNA]</scope>
    <source>
        <strain evidence="6 7">NPDC012605</strain>
    </source>
</reference>
<comment type="subunit">
    <text evidence="3">Homodimer. Interacts with LigD.</text>
</comment>
<dbReference type="Gene3D" id="2.40.290.10">
    <property type="match status" value="1"/>
</dbReference>
<keyword evidence="3" id="KW-0227">DNA damage</keyword>
<feature type="region of interest" description="Disordered" evidence="4">
    <location>
        <begin position="251"/>
        <end position="305"/>
    </location>
</feature>
<feature type="domain" description="Ku" evidence="5">
    <location>
        <begin position="53"/>
        <end position="183"/>
    </location>
</feature>
<keyword evidence="1 3" id="KW-0238">DNA-binding</keyword>
<dbReference type="InterPro" id="IPR016194">
    <property type="entry name" value="SPOC-like_C_dom_sf"/>
</dbReference>